<proteinExistence type="predicted"/>
<evidence type="ECO:0000313" key="1">
    <source>
        <dbReference type="EMBL" id="PSX45703.1"/>
    </source>
</evidence>
<name>A0AAX0YX10_9GAMM</name>
<keyword evidence="2" id="KW-1185">Reference proteome</keyword>
<organism evidence="1 2">
    <name type="scientific">Photobacterium kishitanii</name>
    <dbReference type="NCBI Taxonomy" id="318456"/>
    <lineage>
        <taxon>Bacteria</taxon>
        <taxon>Pseudomonadati</taxon>
        <taxon>Pseudomonadota</taxon>
        <taxon>Gammaproteobacteria</taxon>
        <taxon>Vibrionales</taxon>
        <taxon>Vibrionaceae</taxon>
        <taxon>Photobacterium</taxon>
    </lineage>
</organism>
<gene>
    <name evidence="1" type="ORF">C0W53_06705</name>
</gene>
<evidence type="ECO:0000313" key="2">
    <source>
        <dbReference type="Proteomes" id="UP000240728"/>
    </source>
</evidence>
<dbReference type="AlphaFoldDB" id="A0AAX0YX10"/>
<sequence length="95" mass="11056">MSKFQFFCMPNTDRKKFTYLKMDSDSFMVEKKQLLKIGFEVEDDVIFADNADEAIEKFNSNYVYALQEYADSSVGGGLGTFIIESYKDIIRRFKS</sequence>
<reference evidence="1 2" key="1">
    <citation type="submission" date="2018-01" db="EMBL/GenBank/DDBJ databases">
        <title>Whole genome sequencing of Histamine producing bacteria.</title>
        <authorList>
            <person name="Butler K."/>
        </authorList>
    </citation>
    <scope>NUCLEOTIDE SEQUENCE [LARGE SCALE GENOMIC DNA]</scope>
    <source>
        <strain evidence="1 2">A1-4</strain>
    </source>
</reference>
<comment type="caution">
    <text evidence="1">The sequence shown here is derived from an EMBL/GenBank/DDBJ whole genome shotgun (WGS) entry which is preliminary data.</text>
</comment>
<dbReference type="EMBL" id="PYOZ01000003">
    <property type="protein sequence ID" value="PSX45703.1"/>
    <property type="molecule type" value="Genomic_DNA"/>
</dbReference>
<dbReference type="Proteomes" id="UP000240728">
    <property type="component" value="Unassembled WGS sequence"/>
</dbReference>
<protein>
    <submittedName>
        <fullName evidence="1">Uncharacterized protein</fullName>
    </submittedName>
</protein>
<dbReference type="RefSeq" id="WP_045042445.1">
    <property type="nucleotide sequence ID" value="NZ_JZSP01000007.1"/>
</dbReference>
<accession>A0AAX0YX10</accession>